<dbReference type="PANTHER" id="PTHR18901:SF38">
    <property type="entry name" value="PSEUDOURIDINE-5'-PHOSPHATASE"/>
    <property type="match status" value="1"/>
</dbReference>
<dbReference type="OMA" id="ELQCRGK"/>
<dbReference type="SFLD" id="SFLDS00003">
    <property type="entry name" value="Haloacid_Dehalogenase"/>
    <property type="match status" value="1"/>
</dbReference>
<dbReference type="Proteomes" id="UP000095281">
    <property type="component" value="Unplaced"/>
</dbReference>
<accession>A0A1I8BPU8</accession>
<reference evidence="2" key="1">
    <citation type="submission" date="2016-11" db="UniProtKB">
        <authorList>
            <consortium name="WormBaseParasite"/>
        </authorList>
    </citation>
    <scope>IDENTIFICATION</scope>
</reference>
<protein>
    <submittedName>
        <fullName evidence="2">FCP1 homology domain-containing protein</fullName>
    </submittedName>
</protein>
<dbReference type="InterPro" id="IPR023198">
    <property type="entry name" value="PGP-like_dom2"/>
</dbReference>
<dbReference type="WBParaSite" id="MhA1_Contig353.frz3.gene37">
    <property type="protein sequence ID" value="MhA1_Contig353.frz3.gene37"/>
    <property type="gene ID" value="MhA1_Contig353.frz3.gene37"/>
</dbReference>
<proteinExistence type="predicted"/>
<keyword evidence="1" id="KW-1185">Reference proteome</keyword>
<dbReference type="InterPro" id="IPR041492">
    <property type="entry name" value="HAD_2"/>
</dbReference>
<evidence type="ECO:0000313" key="1">
    <source>
        <dbReference type="Proteomes" id="UP000095281"/>
    </source>
</evidence>
<dbReference type="InterPro" id="IPR023214">
    <property type="entry name" value="HAD_sf"/>
</dbReference>
<dbReference type="SUPFAM" id="SSF56784">
    <property type="entry name" value="HAD-like"/>
    <property type="match status" value="1"/>
</dbReference>
<dbReference type="Pfam" id="PF13419">
    <property type="entry name" value="HAD_2"/>
    <property type="match status" value="1"/>
</dbReference>
<name>A0A1I8BPU8_MELHA</name>
<dbReference type="AlphaFoldDB" id="A0A1I8BPU8"/>
<dbReference type="Gene3D" id="1.10.150.240">
    <property type="entry name" value="Putative phosphatase, domain 2"/>
    <property type="match status" value="1"/>
</dbReference>
<organism evidence="1 2">
    <name type="scientific">Meloidogyne hapla</name>
    <name type="common">Root-knot nematode worm</name>
    <dbReference type="NCBI Taxonomy" id="6305"/>
    <lineage>
        <taxon>Eukaryota</taxon>
        <taxon>Metazoa</taxon>
        <taxon>Ecdysozoa</taxon>
        <taxon>Nematoda</taxon>
        <taxon>Chromadorea</taxon>
        <taxon>Rhabditida</taxon>
        <taxon>Tylenchina</taxon>
        <taxon>Tylenchomorpha</taxon>
        <taxon>Tylenchoidea</taxon>
        <taxon>Meloidogynidae</taxon>
        <taxon>Meloidogyninae</taxon>
        <taxon>Meloidogyne</taxon>
    </lineage>
</organism>
<dbReference type="InterPro" id="IPR036412">
    <property type="entry name" value="HAD-like_sf"/>
</dbReference>
<dbReference type="GO" id="GO:0016791">
    <property type="term" value="F:phosphatase activity"/>
    <property type="evidence" value="ECO:0007669"/>
    <property type="project" value="TreeGrafter"/>
</dbReference>
<dbReference type="Gene3D" id="3.40.50.1000">
    <property type="entry name" value="HAD superfamily/HAD-like"/>
    <property type="match status" value="1"/>
</dbReference>
<sequence>MNLFIFIKLFQKTTITTFLPKKAFYGGFTINKRFSLKPVQSVIFDLDGVIIDSETVYYRINEKSLAHFGINYSLELKHGQMGRKLSEGVGYLLEATKLKEKGVKPEDYLKVYKTFFKEELDSTKGSGWPLLCGAQKLINHLNQNKIQLSLCTGSSSKEFPKKIGKCKELIEKMNTIVLSGDDPEVKEGKPAPDPYLVGILNVTIRRMHPQPSHQNNILVLEDSIHGVHSALSAGCRVCWIPQKQFFIPGELEELENKIRKEDDRKLFEERINSLNDFIPERYGLPKF</sequence>
<dbReference type="SFLD" id="SFLDG01129">
    <property type="entry name" value="C1.5:_HAD__Beta-PGM__Phosphata"/>
    <property type="match status" value="1"/>
</dbReference>
<evidence type="ECO:0000313" key="2">
    <source>
        <dbReference type="WBParaSite" id="MhA1_Contig353.frz3.gene37"/>
    </source>
</evidence>
<dbReference type="PANTHER" id="PTHR18901">
    <property type="entry name" value="2-DEOXYGLUCOSE-6-PHOSPHATE PHOSPHATASE 2"/>
    <property type="match status" value="1"/>
</dbReference>